<dbReference type="GO" id="GO:0006508">
    <property type="term" value="P:proteolysis"/>
    <property type="evidence" value="ECO:0007669"/>
    <property type="project" value="UniProtKB-KW"/>
</dbReference>
<dbReference type="AlphaFoldDB" id="A0A917Q4B6"/>
<evidence type="ECO:0000256" key="2">
    <source>
        <dbReference type="ARBA" id="ARBA00019191"/>
    </source>
</evidence>
<evidence type="ECO:0000256" key="7">
    <source>
        <dbReference type="ARBA" id="ARBA00030836"/>
    </source>
</evidence>
<dbReference type="Proteomes" id="UP000600449">
    <property type="component" value="Unassembled WGS sequence"/>
</dbReference>
<dbReference type="InterPro" id="IPR036440">
    <property type="entry name" value="Peptidase_C15-like_sf"/>
</dbReference>
<sequence>MTRLLITGFGPFPGVPRNPTERLARRLAADPRWRRRGVEARALVLPTTWRAVDEILLPAIRETRPDAVLMLGVAARRRAITIETRAVNRVGRLLPDASGGLPARLAYRLGEPFVRRARIGVPQLLHAMNAAAPGTTRLSRNAGRYLCNASSYAALAESGPRALVFVHVPLPRDPARATSARPSEAQTRRALAAATAMVARAGRRAHPGSA</sequence>
<proteinExistence type="inferred from homology"/>
<evidence type="ECO:0000256" key="6">
    <source>
        <dbReference type="ARBA" id="ARBA00022807"/>
    </source>
</evidence>
<keyword evidence="6" id="KW-0788">Thiol protease</keyword>
<evidence type="ECO:0000256" key="1">
    <source>
        <dbReference type="ARBA" id="ARBA00006641"/>
    </source>
</evidence>
<protein>
    <recommendedName>
        <fullName evidence="2">Pyrrolidone-carboxylate peptidase</fullName>
    </recommendedName>
    <alternativeName>
        <fullName evidence="7">5-oxoprolyl-peptidase</fullName>
    </alternativeName>
    <alternativeName>
        <fullName evidence="8">Pyroglutamyl-peptidase I</fullName>
    </alternativeName>
</protein>
<dbReference type="Gene3D" id="3.40.630.20">
    <property type="entry name" value="Peptidase C15, pyroglutamyl peptidase I-like"/>
    <property type="match status" value="1"/>
</dbReference>
<evidence type="ECO:0000256" key="3">
    <source>
        <dbReference type="ARBA" id="ARBA00022490"/>
    </source>
</evidence>
<comment type="caution">
    <text evidence="9">The sequence shown here is derived from an EMBL/GenBank/DDBJ whole genome shotgun (WGS) entry which is preliminary data.</text>
</comment>
<keyword evidence="4" id="KW-0645">Protease</keyword>
<dbReference type="GO" id="GO:0005829">
    <property type="term" value="C:cytosol"/>
    <property type="evidence" value="ECO:0007669"/>
    <property type="project" value="InterPro"/>
</dbReference>
<reference evidence="9 10" key="1">
    <citation type="journal article" date="2014" name="Int. J. Syst. Evol. Microbiol.">
        <title>Complete genome sequence of Corynebacterium casei LMG S-19264T (=DSM 44701T), isolated from a smear-ripened cheese.</title>
        <authorList>
            <consortium name="US DOE Joint Genome Institute (JGI-PGF)"/>
            <person name="Walter F."/>
            <person name="Albersmeier A."/>
            <person name="Kalinowski J."/>
            <person name="Ruckert C."/>
        </authorList>
    </citation>
    <scope>NUCLEOTIDE SEQUENCE [LARGE SCALE GENOMIC DNA]</scope>
    <source>
        <strain evidence="9 10">CGMCC 1.9161</strain>
    </source>
</reference>
<evidence type="ECO:0000256" key="5">
    <source>
        <dbReference type="ARBA" id="ARBA00022801"/>
    </source>
</evidence>
<dbReference type="SUPFAM" id="SSF53182">
    <property type="entry name" value="Pyrrolidone carboxyl peptidase (pyroglutamate aminopeptidase)"/>
    <property type="match status" value="1"/>
</dbReference>
<accession>A0A917Q4B6</accession>
<evidence type="ECO:0000313" key="9">
    <source>
        <dbReference type="EMBL" id="GGK19793.1"/>
    </source>
</evidence>
<organism evidence="9 10">
    <name type="scientific">Salinarimonas ramus</name>
    <dbReference type="NCBI Taxonomy" id="690164"/>
    <lineage>
        <taxon>Bacteria</taxon>
        <taxon>Pseudomonadati</taxon>
        <taxon>Pseudomonadota</taxon>
        <taxon>Alphaproteobacteria</taxon>
        <taxon>Hyphomicrobiales</taxon>
        <taxon>Salinarimonadaceae</taxon>
        <taxon>Salinarimonas</taxon>
    </lineage>
</organism>
<dbReference type="PIRSF" id="PIRSF015592">
    <property type="entry name" value="Prld-crbxl_pptds"/>
    <property type="match status" value="1"/>
</dbReference>
<keyword evidence="3" id="KW-0963">Cytoplasm</keyword>
<evidence type="ECO:0000256" key="4">
    <source>
        <dbReference type="ARBA" id="ARBA00022670"/>
    </source>
</evidence>
<dbReference type="RefSeq" id="WP_188908776.1">
    <property type="nucleotide sequence ID" value="NZ_BMMF01000001.1"/>
</dbReference>
<dbReference type="PRINTS" id="PR00706">
    <property type="entry name" value="PYROGLUPTASE"/>
</dbReference>
<dbReference type="Pfam" id="PF01470">
    <property type="entry name" value="Peptidase_C15"/>
    <property type="match status" value="1"/>
</dbReference>
<gene>
    <name evidence="9" type="ORF">GCM10011322_03110</name>
</gene>
<keyword evidence="10" id="KW-1185">Reference proteome</keyword>
<comment type="similarity">
    <text evidence="1">Belongs to the peptidase C15 family.</text>
</comment>
<name>A0A917Q4B6_9HYPH</name>
<dbReference type="EMBL" id="BMMF01000001">
    <property type="protein sequence ID" value="GGK19793.1"/>
    <property type="molecule type" value="Genomic_DNA"/>
</dbReference>
<keyword evidence="5" id="KW-0378">Hydrolase</keyword>
<dbReference type="GO" id="GO:0016920">
    <property type="term" value="F:pyroglutamyl-peptidase activity"/>
    <property type="evidence" value="ECO:0007669"/>
    <property type="project" value="InterPro"/>
</dbReference>
<dbReference type="PANTHER" id="PTHR23402">
    <property type="entry name" value="PROTEASE FAMILY C15 PYROGLUTAMYL-PEPTIDASE I-RELATED"/>
    <property type="match status" value="1"/>
</dbReference>
<dbReference type="PANTHER" id="PTHR23402:SF1">
    <property type="entry name" value="PYROGLUTAMYL-PEPTIDASE I"/>
    <property type="match status" value="1"/>
</dbReference>
<evidence type="ECO:0000256" key="8">
    <source>
        <dbReference type="ARBA" id="ARBA00031559"/>
    </source>
</evidence>
<dbReference type="InterPro" id="IPR000816">
    <property type="entry name" value="Peptidase_C15"/>
</dbReference>
<dbReference type="InterPro" id="IPR016125">
    <property type="entry name" value="Peptidase_C15-like"/>
</dbReference>
<evidence type="ECO:0000313" key="10">
    <source>
        <dbReference type="Proteomes" id="UP000600449"/>
    </source>
</evidence>